<organism evidence="2 3">
    <name type="scientific">Loofah witches'-broom phytoplasma</name>
    <dbReference type="NCBI Taxonomy" id="35773"/>
    <lineage>
        <taxon>Bacteria</taxon>
        <taxon>Bacillati</taxon>
        <taxon>Mycoplasmatota</taxon>
        <taxon>Mollicutes</taxon>
        <taxon>Acholeplasmatales</taxon>
        <taxon>Acholeplasmataceae</taxon>
        <taxon>Candidatus Phytoplasma</taxon>
        <taxon>16SrVIII (Loofah witches'-broom group)</taxon>
    </lineage>
</organism>
<accession>A0A975FIH9</accession>
<keyword evidence="1" id="KW-0812">Transmembrane</keyword>
<sequence>MKFYENLNKSFLYFKEKIWSKCTVKNRYFVFGVISFSIILCLIILNSHLGKERKFYSEGLIEFKDILNSQFIKEKHTDIEEDITIVGIKSMLIGIIVFVNLLGFKKGFSGVSLGTFVGAVIGVWIFILFPPLIYCLEFVFYKLFHSTS</sequence>
<proteinExistence type="predicted"/>
<protein>
    <submittedName>
        <fullName evidence="2">Uncharacterized protein</fullName>
    </submittedName>
</protein>
<keyword evidence="1" id="KW-1133">Transmembrane helix</keyword>
<gene>
    <name evidence="2" type="ORF">LFWB_5240</name>
</gene>
<evidence type="ECO:0000313" key="3">
    <source>
        <dbReference type="Proteomes" id="UP000672038"/>
    </source>
</evidence>
<keyword evidence="1" id="KW-0472">Membrane</keyword>
<reference evidence="2" key="1">
    <citation type="submission" date="2020-06" db="EMBL/GenBank/DDBJ databases">
        <title>Complete genome sequence of Candidatus Phytoplasma luffae NCHU2019.</title>
        <authorList>
            <person name="Cho S.-T."/>
            <person name="Tan C.-M."/>
            <person name="Li J.-R."/>
            <person name="Chien Y.-Y."/>
            <person name="Chiu Y.-C."/>
            <person name="Yang J.-Y."/>
            <person name="Kuo C.-H."/>
        </authorList>
    </citation>
    <scope>NUCLEOTIDE SEQUENCE</scope>
    <source>
        <strain evidence="2">NCHU2019</strain>
    </source>
</reference>
<feature type="transmembrane region" description="Helical" evidence="1">
    <location>
        <begin position="28"/>
        <end position="45"/>
    </location>
</feature>
<feature type="transmembrane region" description="Helical" evidence="1">
    <location>
        <begin position="83"/>
        <end position="104"/>
    </location>
</feature>
<dbReference type="RefSeq" id="WP_210954560.1">
    <property type="nucleotide sequence ID" value="NZ_CP054393.1"/>
</dbReference>
<feature type="transmembrane region" description="Helical" evidence="1">
    <location>
        <begin position="116"/>
        <end position="141"/>
    </location>
</feature>
<name>A0A975FIH9_LOWBP</name>
<dbReference type="Proteomes" id="UP000672038">
    <property type="component" value="Chromosome"/>
</dbReference>
<keyword evidence="3" id="KW-1185">Reference proteome</keyword>
<dbReference type="EMBL" id="CP054393">
    <property type="protein sequence ID" value="QTX03090.1"/>
    <property type="molecule type" value="Genomic_DNA"/>
</dbReference>
<dbReference type="AlphaFoldDB" id="A0A975FIH9"/>
<evidence type="ECO:0000313" key="2">
    <source>
        <dbReference type="EMBL" id="QTX03090.1"/>
    </source>
</evidence>
<evidence type="ECO:0000256" key="1">
    <source>
        <dbReference type="SAM" id="Phobius"/>
    </source>
</evidence>
<dbReference type="KEGG" id="pluf:LFWB_5240"/>